<name>A0A6A4TPK9_SCOMX</name>
<feature type="transmembrane region" description="Helical" evidence="13">
    <location>
        <begin position="200"/>
        <end position="224"/>
    </location>
</feature>
<comment type="function">
    <text evidence="13">Proton-conducting pore forming of the V0 complex of vacuolar(H+)-ATPase (V-ATPase), a multisubunit enzyme composed of a peripheral complex (V1) that hydrolyzes ATP and a membrane integral complex (V0) that translocates protons. V-ATPase is responsible for acidifying and maintaining the pH of intracellular compartments and in some cell types, is targeted to the plasma membrane, where it is responsible for acidifying the extracellular environment.</text>
</comment>
<dbReference type="PRINTS" id="PR00122">
    <property type="entry name" value="VACATPASE"/>
</dbReference>
<evidence type="ECO:0000313" key="16">
    <source>
        <dbReference type="Proteomes" id="UP000438429"/>
    </source>
</evidence>
<dbReference type="GO" id="GO:0030665">
    <property type="term" value="C:clathrin-coated vesicle membrane"/>
    <property type="evidence" value="ECO:0007669"/>
    <property type="project" value="UniProtKB-SubCell"/>
</dbReference>
<dbReference type="GO" id="GO:0033179">
    <property type="term" value="C:proton-transporting V-type ATPase, V0 domain"/>
    <property type="evidence" value="ECO:0007669"/>
    <property type="project" value="InterPro"/>
</dbReference>
<organism evidence="15 16">
    <name type="scientific">Scophthalmus maximus</name>
    <name type="common">Turbot</name>
    <name type="synonym">Psetta maxima</name>
    <dbReference type="NCBI Taxonomy" id="52904"/>
    <lineage>
        <taxon>Eukaryota</taxon>
        <taxon>Metazoa</taxon>
        <taxon>Chordata</taxon>
        <taxon>Craniata</taxon>
        <taxon>Vertebrata</taxon>
        <taxon>Euteleostomi</taxon>
        <taxon>Actinopterygii</taxon>
        <taxon>Neopterygii</taxon>
        <taxon>Teleostei</taxon>
        <taxon>Neoteleostei</taxon>
        <taxon>Acanthomorphata</taxon>
        <taxon>Carangaria</taxon>
        <taxon>Pleuronectiformes</taxon>
        <taxon>Pleuronectoidei</taxon>
        <taxon>Scophthalmidae</taxon>
        <taxon>Scophthalmus</taxon>
    </lineage>
</organism>
<comment type="subunit">
    <text evidence="10">V-ATPase is a heteromultimeric enzyme made up of two complexes: the ATP-hydrolytic V1 complex and the proton translocation V0 complex. The V1 complex consists of three catalytic AB heterodimers that form a heterohexamer, three peripheral stalks each consisting of EG heterodimers, one central rotor including subunits D and F, and the regulatory subunits C and H. The proton translocation complex V0 consists of the proton transport subunit a, a ring of proteolipid subunits c9c'', rotary subunit d, subunits e and f, and the accessory subunits ATP6AP1/Ac45 and ATP6AP2/PRR. Interacts with IFITM3. Interacts with TM4SF19; this interaction inhibits V1-V0 complex assembly.</text>
</comment>
<dbReference type="AlphaFoldDB" id="A0A6A4TPK9"/>
<dbReference type="PANTHER" id="PTHR10263">
    <property type="entry name" value="V-TYPE PROTON ATPASE PROTEOLIPID SUBUNIT"/>
    <property type="match status" value="1"/>
</dbReference>
<comment type="similarity">
    <text evidence="1 13">Belongs to the V-ATPase proteolipid subunit family.</text>
</comment>
<feature type="domain" description="V-ATPase proteolipid subunit C-like" evidence="14">
    <location>
        <begin position="80"/>
        <end position="139"/>
    </location>
</feature>
<keyword evidence="7 13" id="KW-0472">Membrane</keyword>
<dbReference type="Pfam" id="PF00137">
    <property type="entry name" value="ATP-synt_C"/>
    <property type="match status" value="2"/>
</dbReference>
<reference evidence="15 16" key="1">
    <citation type="submission" date="2019-06" db="EMBL/GenBank/DDBJ databases">
        <title>Draft genomes of female and male turbot (Scophthalmus maximus).</title>
        <authorList>
            <person name="Xu H."/>
            <person name="Xu X.-W."/>
            <person name="Shao C."/>
            <person name="Chen S."/>
        </authorList>
    </citation>
    <scope>NUCLEOTIDE SEQUENCE [LARGE SCALE GENOMIC DNA]</scope>
    <source>
        <strain evidence="15">Ysfricsl-2016a</strain>
        <tissue evidence="15">Blood</tissue>
    </source>
</reference>
<keyword evidence="2 13" id="KW-0813">Transport</keyword>
<evidence type="ECO:0000256" key="6">
    <source>
        <dbReference type="ARBA" id="ARBA00023065"/>
    </source>
</evidence>
<feature type="transmembrane region" description="Helical" evidence="13">
    <location>
        <begin position="163"/>
        <end position="193"/>
    </location>
</feature>
<evidence type="ECO:0000256" key="11">
    <source>
        <dbReference type="ARBA" id="ARBA00071448"/>
    </source>
</evidence>
<evidence type="ECO:0000259" key="14">
    <source>
        <dbReference type="Pfam" id="PF00137"/>
    </source>
</evidence>
<gene>
    <name evidence="15" type="ORF">F2P81_000442</name>
</gene>
<accession>A0A6A4TPK9</accession>
<feature type="transmembrane region" description="Helical" evidence="13">
    <location>
        <begin position="119"/>
        <end position="143"/>
    </location>
</feature>
<dbReference type="InterPro" id="IPR000245">
    <property type="entry name" value="ATPase_proteolipid_csu"/>
</dbReference>
<keyword evidence="3 13" id="KW-0812">Transmembrane</keyword>
<evidence type="ECO:0000256" key="8">
    <source>
        <dbReference type="ARBA" id="ARBA00029431"/>
    </source>
</evidence>
<evidence type="ECO:0000256" key="12">
    <source>
        <dbReference type="ARBA" id="ARBA00080672"/>
    </source>
</evidence>
<evidence type="ECO:0000313" key="15">
    <source>
        <dbReference type="EMBL" id="KAF0046809.1"/>
    </source>
</evidence>
<sequence>MKREMNHSVDCTADCSWELICCISGKPLNDVNNNVESVNRDFSPWNQQRTGICYTIFDLGFRFDVAWFLTETSPFMWANLGIGLAISLSVVGAAWGIYITGSSIIGGGVKAPRIKTKNLVSIIFCEAVAIYGIIMAIVISNMAEEFSGTTPETIGARNYQAGYSMFGAGLTVGFSNLFCGICVGIVGSGAALADAQNANLFVKILIVEIFGSAIGLFGVIVAILQLPKPLRLLPITFLSVDDDDDDGDEVAVDGHLFLRYQTYAYVSGL</sequence>
<dbReference type="FunFam" id="1.20.120.610:FF:000002">
    <property type="entry name" value="V-type proton ATPase proteolipid subunit"/>
    <property type="match status" value="1"/>
</dbReference>
<comment type="caution">
    <text evidence="15">The sequence shown here is derived from an EMBL/GenBank/DDBJ whole genome shotgun (WGS) entry which is preliminary data.</text>
</comment>
<dbReference type="CDD" id="cd18178">
    <property type="entry name" value="ATP-synt_Vo_c_ATP6F_rpt2"/>
    <property type="match status" value="1"/>
</dbReference>
<evidence type="ECO:0000256" key="4">
    <source>
        <dbReference type="ARBA" id="ARBA00022781"/>
    </source>
</evidence>
<dbReference type="Gene3D" id="1.20.120.610">
    <property type="entry name" value="lithium bound rotor ring of v- atpase"/>
    <property type="match status" value="1"/>
</dbReference>
<evidence type="ECO:0000256" key="7">
    <source>
        <dbReference type="ARBA" id="ARBA00023136"/>
    </source>
</evidence>
<dbReference type="GO" id="GO:0046961">
    <property type="term" value="F:proton-transporting ATPase activity, rotational mechanism"/>
    <property type="evidence" value="ECO:0007669"/>
    <property type="project" value="InterPro"/>
</dbReference>
<evidence type="ECO:0000256" key="3">
    <source>
        <dbReference type="ARBA" id="ARBA00022692"/>
    </source>
</evidence>
<dbReference type="SUPFAM" id="SSF81333">
    <property type="entry name" value="F1F0 ATP synthase subunit C"/>
    <property type="match status" value="2"/>
</dbReference>
<protein>
    <recommendedName>
        <fullName evidence="11">V-type proton ATPase 21 kDa proteolipid subunit c''</fullName>
    </recommendedName>
    <alternativeName>
        <fullName evidence="12">Vacuolar proton pump 21 kDa proteolipid subunit c''</fullName>
    </alternativeName>
</protein>
<dbReference type="InterPro" id="IPR002379">
    <property type="entry name" value="ATPase_proteolipid_c-like_dom"/>
</dbReference>
<dbReference type="InterPro" id="IPR035921">
    <property type="entry name" value="F/V-ATP_Csub_sf"/>
</dbReference>
<keyword evidence="4" id="KW-0375">Hydrogen ion transport</keyword>
<evidence type="ECO:0000256" key="9">
    <source>
        <dbReference type="ARBA" id="ARBA00054195"/>
    </source>
</evidence>
<proteinExistence type="inferred from homology"/>
<feature type="transmembrane region" description="Helical" evidence="13">
    <location>
        <begin position="75"/>
        <end position="98"/>
    </location>
</feature>
<evidence type="ECO:0000256" key="1">
    <source>
        <dbReference type="ARBA" id="ARBA00007296"/>
    </source>
</evidence>
<evidence type="ECO:0000256" key="13">
    <source>
        <dbReference type="RuleBase" id="RU363060"/>
    </source>
</evidence>
<comment type="subcellular location">
    <subcellularLocation>
        <location evidence="8">Cytoplasmic vesicle</location>
        <location evidence="8">Clathrin-coated vesicle membrane</location>
        <topology evidence="8">Multi-pass membrane protein</topology>
    </subcellularLocation>
</comment>
<evidence type="ECO:0000256" key="10">
    <source>
        <dbReference type="ARBA" id="ARBA00062646"/>
    </source>
</evidence>
<evidence type="ECO:0000256" key="5">
    <source>
        <dbReference type="ARBA" id="ARBA00022989"/>
    </source>
</evidence>
<dbReference type="Proteomes" id="UP000438429">
    <property type="component" value="Unassembled WGS sequence"/>
</dbReference>
<comment type="function">
    <text evidence="9">Proton-conducting pore forming subunit of the V0 complex of vacuolar(H+)-ATPase (V-ATPase), a multisubunit enzyme composed of a peripheral complex (V1) that hydrolyzes ATP and a membrane integral complex (V0) that translocates protons. V-ATPase is responsible for acidifying and maintaining the pH of intracellular compartments and in some cell types, is targeted to the plasma membrane, where it is responsible for acidifying the extracellular environment.</text>
</comment>
<evidence type="ECO:0000256" key="2">
    <source>
        <dbReference type="ARBA" id="ARBA00022448"/>
    </source>
</evidence>
<feature type="domain" description="V-ATPase proteolipid subunit C-like" evidence="14">
    <location>
        <begin position="166"/>
        <end position="224"/>
    </location>
</feature>
<keyword evidence="5 13" id="KW-1133">Transmembrane helix</keyword>
<keyword evidence="6 13" id="KW-0406">Ion transport</keyword>
<dbReference type="CDD" id="cd18177">
    <property type="entry name" value="ATP-synt_Vo_c_ATP6F_rpt1"/>
    <property type="match status" value="1"/>
</dbReference>
<dbReference type="EMBL" id="VEVO01000001">
    <property type="protein sequence ID" value="KAF0046809.1"/>
    <property type="molecule type" value="Genomic_DNA"/>
</dbReference>